<dbReference type="RefSeq" id="WP_126295773.1">
    <property type="nucleotide sequence ID" value="NZ_CP155468.1"/>
</dbReference>
<organism evidence="1 2">
    <name type="scientific">Lysinibacillus telephonicus</name>
    <dbReference type="NCBI Taxonomy" id="1714840"/>
    <lineage>
        <taxon>Bacteria</taxon>
        <taxon>Bacillati</taxon>
        <taxon>Bacillota</taxon>
        <taxon>Bacilli</taxon>
        <taxon>Bacillales</taxon>
        <taxon>Bacillaceae</taxon>
        <taxon>Lysinibacillus</taxon>
    </lineage>
</organism>
<comment type="caution">
    <text evidence="1">The sequence shown here is derived from an EMBL/GenBank/DDBJ whole genome shotgun (WGS) entry which is preliminary data.</text>
</comment>
<name>A0A3S0HGW5_9BACI</name>
<dbReference type="SUPFAM" id="SSF160755">
    <property type="entry name" value="YugN-like"/>
    <property type="match status" value="1"/>
</dbReference>
<dbReference type="EMBL" id="RXNR01000070">
    <property type="protein sequence ID" value="RTQ88938.1"/>
    <property type="molecule type" value="Genomic_DNA"/>
</dbReference>
<dbReference type="Gene3D" id="3.30.310.100">
    <property type="entry name" value="YugN-like"/>
    <property type="match status" value="1"/>
</dbReference>
<dbReference type="Proteomes" id="UP000276349">
    <property type="component" value="Unassembled WGS sequence"/>
</dbReference>
<dbReference type="InterPro" id="IPR014967">
    <property type="entry name" value="Uncharacterised_YugN-like"/>
</dbReference>
<proteinExistence type="predicted"/>
<dbReference type="InterPro" id="IPR036491">
    <property type="entry name" value="YugN-like_sf"/>
</dbReference>
<evidence type="ECO:0000313" key="2">
    <source>
        <dbReference type="Proteomes" id="UP000276349"/>
    </source>
</evidence>
<dbReference type="OrthoDB" id="2988890at2"/>
<evidence type="ECO:0000313" key="1">
    <source>
        <dbReference type="EMBL" id="RTQ88938.1"/>
    </source>
</evidence>
<dbReference type="Pfam" id="PF08868">
    <property type="entry name" value="YugN"/>
    <property type="match status" value="1"/>
</dbReference>
<sequence>MLKLETNIEGKQAQFGFLQNKIKKYGFCLGSYWEYDHGFFDTILYKEDCETIYLRLPFVVIDGMLDSAKAHISFQTPYVIKHVFNCGLDFDESSLLDATGFSQFQNPIDKDGEIINKNKWVHAGEQVVINNVIPYLN</sequence>
<keyword evidence="2" id="KW-1185">Reference proteome</keyword>
<dbReference type="AlphaFoldDB" id="A0A3S0HGW5"/>
<evidence type="ECO:0008006" key="3">
    <source>
        <dbReference type="Google" id="ProtNLM"/>
    </source>
</evidence>
<gene>
    <name evidence="1" type="ORF">EKG35_17155</name>
</gene>
<accession>A0A3S0HGW5</accession>
<protein>
    <recommendedName>
        <fullName evidence="3">YugN-like family protein</fullName>
    </recommendedName>
</protein>
<reference evidence="1 2" key="1">
    <citation type="submission" date="2018-12" db="EMBL/GenBank/DDBJ databases">
        <authorList>
            <person name="Yu L."/>
        </authorList>
    </citation>
    <scope>NUCLEOTIDE SEQUENCE [LARGE SCALE GENOMIC DNA]</scope>
    <source>
        <strain evidence="1 2">S5H2222</strain>
    </source>
</reference>